<dbReference type="RefSeq" id="WP_046221143.1">
    <property type="nucleotide sequence ID" value="NZ_JWYV01000011.1"/>
</dbReference>
<comment type="caution">
    <text evidence="8">The sequence shown here is derived from an EMBL/GenBank/DDBJ whole genome shotgun (WGS) entry which is preliminary data.</text>
</comment>
<dbReference type="PATRIC" id="fig|265726.11.peg.908"/>
<dbReference type="Gene3D" id="1.20.950.20">
    <property type="entry name" value="Transmembrane di-heme cytochromes, Chain C"/>
    <property type="match status" value="1"/>
</dbReference>
<name>A0A0F5VB18_9GAMM</name>
<evidence type="ECO:0000256" key="3">
    <source>
        <dbReference type="ARBA" id="ARBA00022692"/>
    </source>
</evidence>
<feature type="transmembrane region" description="Helical" evidence="6">
    <location>
        <begin position="137"/>
        <end position="156"/>
    </location>
</feature>
<keyword evidence="2" id="KW-1003">Cell membrane</keyword>
<dbReference type="GO" id="GO:0005886">
    <property type="term" value="C:plasma membrane"/>
    <property type="evidence" value="ECO:0007669"/>
    <property type="project" value="UniProtKB-SubCell"/>
</dbReference>
<evidence type="ECO:0000256" key="1">
    <source>
        <dbReference type="ARBA" id="ARBA00004651"/>
    </source>
</evidence>
<evidence type="ECO:0000313" key="9">
    <source>
        <dbReference type="Proteomes" id="UP000033633"/>
    </source>
</evidence>
<evidence type="ECO:0000256" key="4">
    <source>
        <dbReference type="ARBA" id="ARBA00022989"/>
    </source>
</evidence>
<feature type="transmembrane region" description="Helical" evidence="6">
    <location>
        <begin position="98"/>
        <end position="117"/>
    </location>
</feature>
<dbReference type="GO" id="GO:0009055">
    <property type="term" value="F:electron transfer activity"/>
    <property type="evidence" value="ECO:0007669"/>
    <property type="project" value="InterPro"/>
</dbReference>
<dbReference type="GO" id="GO:0022904">
    <property type="term" value="P:respiratory electron transport chain"/>
    <property type="evidence" value="ECO:0007669"/>
    <property type="project" value="InterPro"/>
</dbReference>
<dbReference type="SUPFAM" id="SSF81342">
    <property type="entry name" value="Transmembrane di-heme cytochromes"/>
    <property type="match status" value="1"/>
</dbReference>
<accession>A0A0F5VB18</accession>
<dbReference type="AlphaFoldDB" id="A0A0F5VB18"/>
<feature type="transmembrane region" description="Helical" evidence="6">
    <location>
        <begin position="39"/>
        <end position="57"/>
    </location>
</feature>
<comment type="subcellular location">
    <subcellularLocation>
        <location evidence="1">Cell membrane</location>
        <topology evidence="1">Multi-pass membrane protein</topology>
    </subcellularLocation>
</comment>
<evidence type="ECO:0000259" key="7">
    <source>
        <dbReference type="Pfam" id="PF01292"/>
    </source>
</evidence>
<dbReference type="STRING" id="265726.KY46_13390"/>
<dbReference type="Pfam" id="PF01292">
    <property type="entry name" value="Ni_hydr_CYTB"/>
    <property type="match status" value="1"/>
</dbReference>
<dbReference type="InterPro" id="IPR051542">
    <property type="entry name" value="Hydrogenase_cytochrome"/>
</dbReference>
<reference evidence="8 9" key="1">
    <citation type="submission" date="2014-12" db="EMBL/GenBank/DDBJ databases">
        <title>Mercury Reductase activity and rhizosphere competence traits in the genome of root associated Photobacterium halotolerans MELD1.</title>
        <authorList>
            <person name="Mathew D.C."/>
            <person name="Huang C.-C."/>
        </authorList>
    </citation>
    <scope>NUCLEOTIDE SEQUENCE [LARGE SCALE GENOMIC DNA]</scope>
    <source>
        <strain evidence="8 9">MELD1</strain>
    </source>
</reference>
<proteinExistence type="predicted"/>
<evidence type="ECO:0000256" key="2">
    <source>
        <dbReference type="ARBA" id="ARBA00022475"/>
    </source>
</evidence>
<dbReference type="Proteomes" id="UP000033633">
    <property type="component" value="Unassembled WGS sequence"/>
</dbReference>
<evidence type="ECO:0000256" key="5">
    <source>
        <dbReference type="ARBA" id="ARBA00023136"/>
    </source>
</evidence>
<protein>
    <recommendedName>
        <fullName evidence="7">Cytochrome b561 bacterial/Ni-hydrogenase domain-containing protein</fullName>
    </recommendedName>
</protein>
<keyword evidence="9" id="KW-1185">Reference proteome</keyword>
<evidence type="ECO:0000313" key="8">
    <source>
        <dbReference type="EMBL" id="KKC99365.1"/>
    </source>
</evidence>
<dbReference type="EMBL" id="JWYV01000011">
    <property type="protein sequence ID" value="KKC99365.1"/>
    <property type="molecule type" value="Genomic_DNA"/>
</dbReference>
<dbReference type="GO" id="GO:0020037">
    <property type="term" value="F:heme binding"/>
    <property type="evidence" value="ECO:0007669"/>
    <property type="project" value="TreeGrafter"/>
</dbReference>
<dbReference type="PANTHER" id="PTHR30485">
    <property type="entry name" value="NI/FE-HYDROGENASE 1 B-TYPE CYTOCHROME SUBUNIT"/>
    <property type="match status" value="1"/>
</dbReference>
<keyword evidence="3 6" id="KW-0812">Transmembrane</keyword>
<dbReference type="InterPro" id="IPR016174">
    <property type="entry name" value="Di-haem_cyt_TM"/>
</dbReference>
<sequence>MATKEQAGILWDRFVRFTHWSVAALFFTNFFFTKEGGEIHEWVGYAMVILIVARLLWGYRADGAARLSSFKPSIEKARQHLHQLVETQSDDHHGHNPLGAIMVWFLWGALLLCALSGWAAHEKLFDAKKLFEEIHEFLVNITLAAVLLHVLAVLIMTKLTGNNYLRGMLTGKRSK</sequence>
<keyword evidence="5 6" id="KW-0472">Membrane</keyword>
<feature type="transmembrane region" description="Helical" evidence="6">
    <location>
        <begin position="14"/>
        <end position="33"/>
    </location>
</feature>
<keyword evidence="4 6" id="KW-1133">Transmembrane helix</keyword>
<dbReference type="PANTHER" id="PTHR30485:SF2">
    <property type="entry name" value="BLL0597 PROTEIN"/>
    <property type="match status" value="1"/>
</dbReference>
<evidence type="ECO:0000256" key="6">
    <source>
        <dbReference type="SAM" id="Phobius"/>
    </source>
</evidence>
<dbReference type="OrthoDB" id="196472at2"/>
<dbReference type="InterPro" id="IPR011577">
    <property type="entry name" value="Cyt_b561_bac/Ni-Hgenase"/>
</dbReference>
<gene>
    <name evidence="8" type="ORF">KY46_13390</name>
</gene>
<organism evidence="8 9">
    <name type="scientific">Photobacterium halotolerans</name>
    <dbReference type="NCBI Taxonomy" id="265726"/>
    <lineage>
        <taxon>Bacteria</taxon>
        <taxon>Pseudomonadati</taxon>
        <taxon>Pseudomonadota</taxon>
        <taxon>Gammaproteobacteria</taxon>
        <taxon>Vibrionales</taxon>
        <taxon>Vibrionaceae</taxon>
        <taxon>Photobacterium</taxon>
    </lineage>
</organism>
<feature type="domain" description="Cytochrome b561 bacterial/Ni-hydrogenase" evidence="7">
    <location>
        <begin position="11"/>
        <end position="171"/>
    </location>
</feature>